<dbReference type="GO" id="GO:0004143">
    <property type="term" value="F:ATP-dependent diacylglycerol kinase activity"/>
    <property type="evidence" value="ECO:0007669"/>
    <property type="project" value="InterPro"/>
</dbReference>
<keyword evidence="4" id="KW-1185">Reference proteome</keyword>
<comment type="caution">
    <text evidence="3">The sequence shown here is derived from an EMBL/GenBank/DDBJ whole genome shotgun (WGS) entry which is preliminary data.</text>
</comment>
<feature type="transmembrane region" description="Helical" evidence="2">
    <location>
        <begin position="73"/>
        <end position="92"/>
    </location>
</feature>
<protein>
    <recommendedName>
        <fullName evidence="5">Phosphatidate cytidylyltransferase</fullName>
    </recommendedName>
</protein>
<dbReference type="AlphaFoldDB" id="A0A9P7B7N4"/>
<keyword evidence="2" id="KW-1133">Transmembrane helix</keyword>
<name>A0A9P7B7N4_RHOMI</name>
<accession>A0A9P7B7N4</accession>
<evidence type="ECO:0000313" key="4">
    <source>
        <dbReference type="Proteomes" id="UP000777482"/>
    </source>
</evidence>
<dbReference type="GO" id="GO:0006654">
    <property type="term" value="P:phosphatidic acid biosynthetic process"/>
    <property type="evidence" value="ECO:0007669"/>
    <property type="project" value="TreeGrafter"/>
</dbReference>
<evidence type="ECO:0000256" key="2">
    <source>
        <dbReference type="SAM" id="Phobius"/>
    </source>
</evidence>
<feature type="compositionally biased region" description="Polar residues" evidence="1">
    <location>
        <begin position="1"/>
        <end position="18"/>
    </location>
</feature>
<feature type="region of interest" description="Disordered" evidence="1">
    <location>
        <begin position="1"/>
        <end position="37"/>
    </location>
</feature>
<dbReference type="PANTHER" id="PTHR31303">
    <property type="entry name" value="CTP-DEPENDENT DIACYLGLYCEROL KINASE 1"/>
    <property type="match status" value="1"/>
</dbReference>
<feature type="transmembrane region" description="Helical" evidence="2">
    <location>
        <begin position="118"/>
        <end position="136"/>
    </location>
</feature>
<keyword evidence="2" id="KW-0812">Transmembrane</keyword>
<evidence type="ECO:0008006" key="5">
    <source>
        <dbReference type="Google" id="ProtNLM"/>
    </source>
</evidence>
<dbReference type="InterPro" id="IPR037997">
    <property type="entry name" value="Dgk1-like"/>
</dbReference>
<dbReference type="PANTHER" id="PTHR31303:SF1">
    <property type="entry name" value="CTP-DEPENDENT DIACYLGLYCEROL KINASE 1"/>
    <property type="match status" value="1"/>
</dbReference>
<sequence>MASLRQRTATSRLQNGQATGEDKAAEAPLKVPRTPDRVDRGRWRSGLEIPRKLLHSSIAGLVLWLWLSHPNLVTLITVLGAATLVIATADLLRFRFAWFERAYEDALGYFMRESERHAVNGTIYYLVGVVWCLSFYPRDIAVLSIIMLSLCDTSASVFGRLFGRFTPPLPFSGRLFGAKKSLAGTTAAVLVGMTASYVFWTKFAARGDEADVSWVAARLQSGWKGKPNPDPWASWGLKRLPNPQRPLTWPDSSGSTLDIRTLVVVNGLTAGLAEVSGHGRRFGAGYGIAKLISKLAPPRPSAQAIDFFGFDDNLSLPVLFGFFCWLSMYGQSADQALIVLAYSRTVDHLASVGYVLL</sequence>
<reference evidence="3 4" key="1">
    <citation type="submission" date="2020-11" db="EMBL/GenBank/DDBJ databases">
        <title>Kefir isolates.</title>
        <authorList>
            <person name="Marcisauskas S."/>
            <person name="Kim Y."/>
            <person name="Blasche S."/>
        </authorList>
    </citation>
    <scope>NUCLEOTIDE SEQUENCE [LARGE SCALE GENOMIC DNA]</scope>
    <source>
        <strain evidence="3 4">KR</strain>
    </source>
</reference>
<dbReference type="GO" id="GO:0005789">
    <property type="term" value="C:endoplasmic reticulum membrane"/>
    <property type="evidence" value="ECO:0007669"/>
    <property type="project" value="TreeGrafter"/>
</dbReference>
<organism evidence="3 4">
    <name type="scientific">Rhodotorula mucilaginosa</name>
    <name type="common">Yeast</name>
    <name type="synonym">Rhodotorula rubra</name>
    <dbReference type="NCBI Taxonomy" id="5537"/>
    <lineage>
        <taxon>Eukaryota</taxon>
        <taxon>Fungi</taxon>
        <taxon>Dikarya</taxon>
        <taxon>Basidiomycota</taxon>
        <taxon>Pucciniomycotina</taxon>
        <taxon>Microbotryomycetes</taxon>
        <taxon>Sporidiobolales</taxon>
        <taxon>Sporidiobolaceae</taxon>
        <taxon>Rhodotorula</taxon>
    </lineage>
</organism>
<gene>
    <name evidence="3" type="ORF">C6P46_001236</name>
</gene>
<dbReference type="Proteomes" id="UP000777482">
    <property type="component" value="Unassembled WGS sequence"/>
</dbReference>
<proteinExistence type="predicted"/>
<evidence type="ECO:0000313" key="3">
    <source>
        <dbReference type="EMBL" id="KAG0664640.1"/>
    </source>
</evidence>
<feature type="transmembrane region" description="Helical" evidence="2">
    <location>
        <begin position="182"/>
        <end position="200"/>
    </location>
</feature>
<keyword evidence="2" id="KW-0472">Membrane</keyword>
<dbReference type="EMBL" id="PUHQ01000013">
    <property type="protein sequence ID" value="KAG0664640.1"/>
    <property type="molecule type" value="Genomic_DNA"/>
</dbReference>
<feature type="transmembrane region" description="Helical" evidence="2">
    <location>
        <begin position="142"/>
        <end position="162"/>
    </location>
</feature>
<evidence type="ECO:0000256" key="1">
    <source>
        <dbReference type="SAM" id="MobiDB-lite"/>
    </source>
</evidence>
<dbReference type="OrthoDB" id="5673at2759"/>